<evidence type="ECO:0000256" key="8">
    <source>
        <dbReference type="ARBA" id="ARBA00022741"/>
    </source>
</evidence>
<evidence type="ECO:0000256" key="10">
    <source>
        <dbReference type="ARBA" id="ARBA00022840"/>
    </source>
</evidence>
<comment type="subcellular location">
    <subcellularLocation>
        <location evidence="2">Cell membrane</location>
        <topology evidence="2">Multi-pass membrane protein</topology>
    </subcellularLocation>
</comment>
<comment type="caution">
    <text evidence="16">The sequence shown here is derived from an EMBL/GenBank/DDBJ whole genome shotgun (WGS) entry which is preliminary data.</text>
</comment>
<evidence type="ECO:0000256" key="13">
    <source>
        <dbReference type="ARBA" id="ARBA00023136"/>
    </source>
</evidence>
<dbReference type="InterPro" id="IPR005467">
    <property type="entry name" value="His_kinase_dom"/>
</dbReference>
<dbReference type="Pfam" id="PF02518">
    <property type="entry name" value="HATPase_c"/>
    <property type="match status" value="1"/>
</dbReference>
<dbReference type="RefSeq" id="WP_138190642.1">
    <property type="nucleotide sequence ID" value="NZ_VBWP01000003.1"/>
</dbReference>
<dbReference type="CDD" id="cd00082">
    <property type="entry name" value="HisKA"/>
    <property type="match status" value="1"/>
</dbReference>
<dbReference type="InterPro" id="IPR003661">
    <property type="entry name" value="HisK_dim/P_dom"/>
</dbReference>
<name>A0A5R8QDT1_9FIRM</name>
<dbReference type="EC" id="2.7.13.3" evidence="3"/>
<keyword evidence="9 16" id="KW-0418">Kinase</keyword>
<evidence type="ECO:0000256" key="2">
    <source>
        <dbReference type="ARBA" id="ARBA00004651"/>
    </source>
</evidence>
<evidence type="ECO:0000256" key="4">
    <source>
        <dbReference type="ARBA" id="ARBA00022475"/>
    </source>
</evidence>
<dbReference type="InParanoid" id="A0A5R8QDT1"/>
<dbReference type="PANTHER" id="PTHR45528">
    <property type="entry name" value="SENSOR HISTIDINE KINASE CPXA"/>
    <property type="match status" value="1"/>
</dbReference>
<evidence type="ECO:0000256" key="11">
    <source>
        <dbReference type="ARBA" id="ARBA00022989"/>
    </source>
</evidence>
<feature type="domain" description="Histidine kinase" evidence="15">
    <location>
        <begin position="251"/>
        <end position="462"/>
    </location>
</feature>
<dbReference type="GO" id="GO:0005886">
    <property type="term" value="C:plasma membrane"/>
    <property type="evidence" value="ECO:0007669"/>
    <property type="project" value="UniProtKB-SubCell"/>
</dbReference>
<evidence type="ECO:0000256" key="1">
    <source>
        <dbReference type="ARBA" id="ARBA00000085"/>
    </source>
</evidence>
<dbReference type="OrthoDB" id="9762826at2"/>
<dbReference type="PROSITE" id="PS50109">
    <property type="entry name" value="HIS_KIN"/>
    <property type="match status" value="1"/>
</dbReference>
<dbReference type="InterPro" id="IPR036097">
    <property type="entry name" value="HisK_dim/P_sf"/>
</dbReference>
<feature type="transmembrane region" description="Helical" evidence="14">
    <location>
        <begin position="12"/>
        <end position="35"/>
    </location>
</feature>
<evidence type="ECO:0000256" key="9">
    <source>
        <dbReference type="ARBA" id="ARBA00022777"/>
    </source>
</evidence>
<dbReference type="Gene3D" id="3.30.565.10">
    <property type="entry name" value="Histidine kinase-like ATPase, C-terminal domain"/>
    <property type="match status" value="1"/>
</dbReference>
<dbReference type="EMBL" id="VBWP01000003">
    <property type="protein sequence ID" value="TLG75435.1"/>
    <property type="molecule type" value="Genomic_DNA"/>
</dbReference>
<dbReference type="SUPFAM" id="SSF47384">
    <property type="entry name" value="Homodimeric domain of signal transducing histidine kinase"/>
    <property type="match status" value="1"/>
</dbReference>
<evidence type="ECO:0000313" key="17">
    <source>
        <dbReference type="Proteomes" id="UP000306912"/>
    </source>
</evidence>
<evidence type="ECO:0000256" key="14">
    <source>
        <dbReference type="SAM" id="Phobius"/>
    </source>
</evidence>
<keyword evidence="4" id="KW-1003">Cell membrane</keyword>
<keyword evidence="5" id="KW-0597">Phosphoprotein</keyword>
<keyword evidence="8" id="KW-0547">Nucleotide-binding</keyword>
<dbReference type="GO" id="GO:0005524">
    <property type="term" value="F:ATP binding"/>
    <property type="evidence" value="ECO:0007669"/>
    <property type="project" value="UniProtKB-KW"/>
</dbReference>
<keyword evidence="6" id="KW-0808">Transferase</keyword>
<dbReference type="Gene3D" id="1.10.287.130">
    <property type="match status" value="1"/>
</dbReference>
<evidence type="ECO:0000259" key="15">
    <source>
        <dbReference type="PROSITE" id="PS50109"/>
    </source>
</evidence>
<keyword evidence="10" id="KW-0067">ATP-binding</keyword>
<dbReference type="InterPro" id="IPR036890">
    <property type="entry name" value="HATPase_C_sf"/>
</dbReference>
<reference evidence="16 17" key="1">
    <citation type="submission" date="2019-05" db="EMBL/GenBank/DDBJ databases">
        <title>Culicoidintestinum kansasii gen. nov., sp. nov. from the gastrointestinal tract of the biting midge, Culicoides sonorensis.</title>
        <authorList>
            <person name="Neupane S."/>
            <person name="Ghosh A."/>
            <person name="Gunther S."/>
            <person name="Martin K."/>
            <person name="Zurek L."/>
        </authorList>
    </citation>
    <scope>NUCLEOTIDE SEQUENCE [LARGE SCALE GENOMIC DNA]</scope>
    <source>
        <strain evidence="16 17">CS-1</strain>
    </source>
</reference>
<feature type="transmembrane region" description="Helical" evidence="14">
    <location>
        <begin position="142"/>
        <end position="169"/>
    </location>
</feature>
<comment type="catalytic activity">
    <reaction evidence="1">
        <text>ATP + protein L-histidine = ADP + protein N-phospho-L-histidine.</text>
        <dbReference type="EC" id="2.7.13.3"/>
    </reaction>
</comment>
<dbReference type="InterPro" id="IPR003594">
    <property type="entry name" value="HATPase_dom"/>
</dbReference>
<dbReference type="PANTHER" id="PTHR45528:SF1">
    <property type="entry name" value="SENSOR HISTIDINE KINASE CPXA"/>
    <property type="match status" value="1"/>
</dbReference>
<proteinExistence type="predicted"/>
<keyword evidence="17" id="KW-1185">Reference proteome</keyword>
<keyword evidence="7 14" id="KW-0812">Transmembrane</keyword>
<evidence type="ECO:0000256" key="5">
    <source>
        <dbReference type="ARBA" id="ARBA00022553"/>
    </source>
</evidence>
<gene>
    <name evidence="16" type="ORF">FEZ08_05135</name>
</gene>
<dbReference type="AlphaFoldDB" id="A0A5R8QDT1"/>
<keyword evidence="11 14" id="KW-1133">Transmembrane helix</keyword>
<dbReference type="GO" id="GO:0000155">
    <property type="term" value="F:phosphorelay sensor kinase activity"/>
    <property type="evidence" value="ECO:0007669"/>
    <property type="project" value="InterPro"/>
</dbReference>
<evidence type="ECO:0000313" key="16">
    <source>
        <dbReference type="EMBL" id="TLG75435.1"/>
    </source>
</evidence>
<organism evidence="16 17">
    <name type="scientific">Culicoidibacter larvae</name>
    <dbReference type="NCBI Taxonomy" id="2579976"/>
    <lineage>
        <taxon>Bacteria</taxon>
        <taxon>Bacillati</taxon>
        <taxon>Bacillota</taxon>
        <taxon>Culicoidibacteria</taxon>
        <taxon>Culicoidibacterales</taxon>
        <taxon>Culicoidibacteraceae</taxon>
        <taxon>Culicoidibacter</taxon>
    </lineage>
</organism>
<dbReference type="Proteomes" id="UP000306912">
    <property type="component" value="Unassembled WGS sequence"/>
</dbReference>
<sequence>MSGSNNTKQYKWRALVIVFGLLYFFVMVAFIFILYNIPGIYNQINQQHVQEMQTAVNTAIKTDDSASIEAQLAKLTNENNVDVVVLTESGTVFATLPETDFAVLKNLVNAESISYQGSYMIDVNGTTYQVWMAVFEIETQSFFIMVIAALGCFIVLLCIIMAILIALIFNKLLSPLRRLRKNIRNLKAYELAEISAGKAGNEYDALSKELEVFTVDLYGKFTTISREHTSLEQNLEAQREFNINKTQLSSALIHDLKTPLNISLLQATQLAEVVSNDGEGSRLVAELSKNNEKIIQDVNEILKVVNASSIDDYLKKERFEAIALLRSVLRLFFPLFKERQIAFEFDAPRSLIVNMNRVEFKQIIHNIIANAVQYTDQGGEFRLDLYAENGRLIIESYNDKNDVSQIDFERIFNLFYSVGQNQFGSGVGLYTIMTMVHNNNGVCSFKPFEDGVLLSVELPVIEVGHHD</sequence>
<evidence type="ECO:0000256" key="12">
    <source>
        <dbReference type="ARBA" id="ARBA00023012"/>
    </source>
</evidence>
<evidence type="ECO:0000256" key="7">
    <source>
        <dbReference type="ARBA" id="ARBA00022692"/>
    </source>
</evidence>
<keyword evidence="13 14" id="KW-0472">Membrane</keyword>
<evidence type="ECO:0000256" key="6">
    <source>
        <dbReference type="ARBA" id="ARBA00022679"/>
    </source>
</evidence>
<protein>
    <recommendedName>
        <fullName evidence="3">histidine kinase</fullName>
        <ecNumber evidence="3">2.7.13.3</ecNumber>
    </recommendedName>
</protein>
<accession>A0A5R8QDT1</accession>
<evidence type="ECO:0000256" key="3">
    <source>
        <dbReference type="ARBA" id="ARBA00012438"/>
    </source>
</evidence>
<dbReference type="InterPro" id="IPR050398">
    <property type="entry name" value="HssS/ArlS-like"/>
</dbReference>
<keyword evidence="12" id="KW-0902">Two-component regulatory system</keyword>
<dbReference type="SUPFAM" id="SSF55874">
    <property type="entry name" value="ATPase domain of HSP90 chaperone/DNA topoisomerase II/histidine kinase"/>
    <property type="match status" value="1"/>
</dbReference>